<dbReference type="NCBIfam" id="NF007621">
    <property type="entry name" value="PRK10276.1"/>
    <property type="match status" value="1"/>
</dbReference>
<dbReference type="CDD" id="cd06529">
    <property type="entry name" value="S24_LexA-like"/>
    <property type="match status" value="1"/>
</dbReference>
<dbReference type="GO" id="GO:0004252">
    <property type="term" value="F:serine-type endopeptidase activity"/>
    <property type="evidence" value="ECO:0007669"/>
    <property type="project" value="UniProtKB-EC"/>
</dbReference>
<dbReference type="InterPro" id="IPR050077">
    <property type="entry name" value="LexA_repressor"/>
</dbReference>
<evidence type="ECO:0000256" key="6">
    <source>
        <dbReference type="ARBA" id="ARBA00023236"/>
    </source>
</evidence>
<dbReference type="GO" id="GO:0009432">
    <property type="term" value="P:SOS response"/>
    <property type="evidence" value="ECO:0007669"/>
    <property type="project" value="UniProtKB-KW"/>
</dbReference>
<dbReference type="InterPro" id="IPR036286">
    <property type="entry name" value="LexA/Signal_pep-like_sf"/>
</dbReference>
<dbReference type="EMBL" id="JGZM01000005">
    <property type="protein sequence ID" value="KFI86883.1"/>
    <property type="molecule type" value="Genomic_DNA"/>
</dbReference>
<dbReference type="EC" id="3.4.21.88" evidence="9"/>
<keyword evidence="4 7" id="KW-0068">Autocatalytic cleavage</keyword>
<evidence type="ECO:0000256" key="1">
    <source>
        <dbReference type="ARBA" id="ARBA00007484"/>
    </source>
</evidence>
<evidence type="ECO:0000256" key="5">
    <source>
        <dbReference type="ARBA" id="ARBA00023204"/>
    </source>
</evidence>
<proteinExistence type="inferred from homology"/>
<dbReference type="PANTHER" id="PTHR33516:SF2">
    <property type="entry name" value="LEXA REPRESSOR-RELATED"/>
    <property type="match status" value="1"/>
</dbReference>
<dbReference type="InterPro" id="IPR039418">
    <property type="entry name" value="LexA-like"/>
</dbReference>
<dbReference type="RefSeq" id="WP_051915935.1">
    <property type="nucleotide sequence ID" value="NZ_JDTM01000012.1"/>
</dbReference>
<dbReference type="Pfam" id="PF00717">
    <property type="entry name" value="Peptidase_S24"/>
    <property type="match status" value="1"/>
</dbReference>
<evidence type="ECO:0000256" key="3">
    <source>
        <dbReference type="ARBA" id="ARBA00022801"/>
    </source>
</evidence>
<keyword evidence="5" id="KW-0234">DNA repair</keyword>
<name>A0A087CUD3_9BIFI</name>
<dbReference type="InterPro" id="IPR015927">
    <property type="entry name" value="Peptidase_S24_S26A/B/C"/>
</dbReference>
<dbReference type="InterPro" id="IPR006197">
    <property type="entry name" value="Peptidase_S24_LexA"/>
</dbReference>
<dbReference type="PANTHER" id="PTHR33516">
    <property type="entry name" value="LEXA REPRESSOR"/>
    <property type="match status" value="1"/>
</dbReference>
<dbReference type="GO" id="GO:0006355">
    <property type="term" value="P:regulation of DNA-templated transcription"/>
    <property type="evidence" value="ECO:0007669"/>
    <property type="project" value="InterPro"/>
</dbReference>
<accession>A0A087CUD3</accession>
<evidence type="ECO:0000259" key="8">
    <source>
        <dbReference type="Pfam" id="PF00717"/>
    </source>
</evidence>
<dbReference type="Proteomes" id="UP000029040">
    <property type="component" value="Unassembled WGS sequence"/>
</dbReference>
<protein>
    <submittedName>
        <fullName evidence="9">Peptidase S24 and S26 domain protein</fullName>
        <ecNumber evidence="9">3.4.21.88</ecNumber>
    </submittedName>
</protein>
<comment type="caution">
    <text evidence="9">The sequence shown here is derived from an EMBL/GenBank/DDBJ whole genome shotgun (WGS) entry which is preliminary data.</text>
</comment>
<evidence type="ECO:0000256" key="7">
    <source>
        <dbReference type="RuleBase" id="RU003991"/>
    </source>
</evidence>
<keyword evidence="3 7" id="KW-0378">Hydrolase</keyword>
<dbReference type="PRINTS" id="PR00726">
    <property type="entry name" value="LEXASERPTASE"/>
</dbReference>
<comment type="similarity">
    <text evidence="1 7">Belongs to the peptidase S24 family.</text>
</comment>
<dbReference type="SUPFAM" id="SSF51306">
    <property type="entry name" value="LexA/Signal peptidase"/>
    <property type="match status" value="1"/>
</dbReference>
<evidence type="ECO:0000256" key="4">
    <source>
        <dbReference type="ARBA" id="ARBA00022813"/>
    </source>
</evidence>
<dbReference type="GO" id="GO:0003677">
    <property type="term" value="F:DNA binding"/>
    <property type="evidence" value="ECO:0007669"/>
    <property type="project" value="InterPro"/>
</dbReference>
<keyword evidence="2" id="KW-0227">DNA damage</keyword>
<feature type="domain" description="Peptidase S24/S26A/S26B/S26C" evidence="8">
    <location>
        <begin position="22"/>
        <end position="126"/>
    </location>
</feature>
<reference evidence="9 10" key="1">
    <citation type="submission" date="2014-03" db="EMBL/GenBank/DDBJ databases">
        <title>Genomics of Bifidobacteria.</title>
        <authorList>
            <person name="Ventura M."/>
            <person name="Milani C."/>
            <person name="Lugli G.A."/>
        </authorList>
    </citation>
    <scope>NUCLEOTIDE SEQUENCE [LARGE SCALE GENOMIC DNA]</scope>
    <source>
        <strain evidence="9 10">LMG 14934</strain>
    </source>
</reference>
<evidence type="ECO:0000313" key="10">
    <source>
        <dbReference type="Proteomes" id="UP000029040"/>
    </source>
</evidence>
<dbReference type="Gene3D" id="2.10.109.10">
    <property type="entry name" value="Umud Fragment, subunit A"/>
    <property type="match status" value="1"/>
</dbReference>
<dbReference type="GO" id="GO:0006281">
    <property type="term" value="P:DNA repair"/>
    <property type="evidence" value="ECO:0007669"/>
    <property type="project" value="UniProtKB-KW"/>
</dbReference>
<evidence type="ECO:0000313" key="9">
    <source>
        <dbReference type="EMBL" id="KFI86883.1"/>
    </source>
</evidence>
<organism evidence="9 10">
    <name type="scientific">Bifidobacterium pullorum subsp. saeculare DSM 6531 = LMG 14934</name>
    <dbReference type="NCBI Taxonomy" id="1437611"/>
    <lineage>
        <taxon>Bacteria</taxon>
        <taxon>Bacillati</taxon>
        <taxon>Actinomycetota</taxon>
        <taxon>Actinomycetes</taxon>
        <taxon>Bifidobacteriales</taxon>
        <taxon>Bifidobacteriaceae</taxon>
        <taxon>Bifidobacterium</taxon>
    </lineage>
</organism>
<dbReference type="AlphaFoldDB" id="A0A087CUD3"/>
<keyword evidence="6" id="KW-0742">SOS response</keyword>
<sequence>MTPATQAVVLGPWTPGARIPVALESVRGGFPSVAQDYVGGDLSLDERLVEHPETTFVVRVAGESMTGAGIFDGDLLIVDRSLEPRDGDVVVAVLDGELTVKRLLHDAHGWYLHAEHPGYPDFRPDRFGEGLIWGVVLGSCHPQRGAW</sequence>
<gene>
    <name evidence="9" type="ORF">BSAE_1148</name>
</gene>
<evidence type="ECO:0000256" key="2">
    <source>
        <dbReference type="ARBA" id="ARBA00022763"/>
    </source>
</evidence>